<dbReference type="Proteomes" id="UP000190367">
    <property type="component" value="Unassembled WGS sequence"/>
</dbReference>
<reference evidence="2" key="1">
    <citation type="submission" date="2017-02" db="EMBL/GenBank/DDBJ databases">
        <authorList>
            <person name="Varghese N."/>
            <person name="Submissions S."/>
        </authorList>
    </citation>
    <scope>NUCLEOTIDE SEQUENCE [LARGE SCALE GENOMIC DNA]</scope>
    <source>
        <strain evidence="2">DSM 22224</strain>
    </source>
</reference>
<keyword evidence="2" id="KW-1185">Reference proteome</keyword>
<dbReference type="AlphaFoldDB" id="A0A1T4SUF4"/>
<evidence type="ECO:0000313" key="2">
    <source>
        <dbReference type="Proteomes" id="UP000190367"/>
    </source>
</evidence>
<name>A0A1T4SUF4_9BACT</name>
<accession>A0A1T4SUF4</accession>
<sequence>MLTLSFFKVFVFKGECFRACGRFLPASYRHEDTQTLIVYNSRLTVRDFEP</sequence>
<protein>
    <submittedName>
        <fullName evidence="1">Uncharacterized protein</fullName>
    </submittedName>
</protein>
<proteinExistence type="predicted"/>
<gene>
    <name evidence="1" type="ORF">SAMN04488128_103538</name>
</gene>
<dbReference type="EMBL" id="FUWZ01000003">
    <property type="protein sequence ID" value="SKA31789.1"/>
    <property type="molecule type" value="Genomic_DNA"/>
</dbReference>
<evidence type="ECO:0000313" key="1">
    <source>
        <dbReference type="EMBL" id="SKA31789.1"/>
    </source>
</evidence>
<organism evidence="1 2">
    <name type="scientific">Chitinophaga eiseniae</name>
    <dbReference type="NCBI Taxonomy" id="634771"/>
    <lineage>
        <taxon>Bacteria</taxon>
        <taxon>Pseudomonadati</taxon>
        <taxon>Bacteroidota</taxon>
        <taxon>Chitinophagia</taxon>
        <taxon>Chitinophagales</taxon>
        <taxon>Chitinophagaceae</taxon>
        <taxon>Chitinophaga</taxon>
    </lineage>
</organism>
<dbReference type="STRING" id="634771.SAMN04488128_103538"/>